<accession>A0ABW4A2E6</accession>
<name>A0ABW4A2E6_9ACTN</name>
<keyword evidence="2" id="KW-1185">Reference proteome</keyword>
<dbReference type="RefSeq" id="WP_317791469.1">
    <property type="nucleotide sequence ID" value="NZ_AP028461.1"/>
</dbReference>
<organism evidence="1 2">
    <name type="scientific">Actinoplanes sichuanensis</name>
    <dbReference type="NCBI Taxonomy" id="512349"/>
    <lineage>
        <taxon>Bacteria</taxon>
        <taxon>Bacillati</taxon>
        <taxon>Actinomycetota</taxon>
        <taxon>Actinomycetes</taxon>
        <taxon>Micromonosporales</taxon>
        <taxon>Micromonosporaceae</taxon>
        <taxon>Actinoplanes</taxon>
    </lineage>
</organism>
<gene>
    <name evidence="1" type="ORF">ACFQ5G_04960</name>
</gene>
<evidence type="ECO:0000313" key="1">
    <source>
        <dbReference type="EMBL" id="MFD1364694.1"/>
    </source>
</evidence>
<sequence>MNDPSPADALTEVPVHAAVLDATVDLLDLLSDFFTSTDPATRSRLGCFLVDRYGHENTTDSITEAAVLLEQLSQAAELLHALAGQDQPPTD</sequence>
<protein>
    <submittedName>
        <fullName evidence="1">Uncharacterized protein</fullName>
    </submittedName>
</protein>
<reference evidence="2" key="1">
    <citation type="journal article" date="2019" name="Int. J. Syst. Evol. Microbiol.">
        <title>The Global Catalogue of Microorganisms (GCM) 10K type strain sequencing project: providing services to taxonomists for standard genome sequencing and annotation.</title>
        <authorList>
            <consortium name="The Broad Institute Genomics Platform"/>
            <consortium name="The Broad Institute Genome Sequencing Center for Infectious Disease"/>
            <person name="Wu L."/>
            <person name="Ma J."/>
        </authorList>
    </citation>
    <scope>NUCLEOTIDE SEQUENCE [LARGE SCALE GENOMIC DNA]</scope>
    <source>
        <strain evidence="2">CCM 7526</strain>
    </source>
</reference>
<comment type="caution">
    <text evidence="1">The sequence shown here is derived from an EMBL/GenBank/DDBJ whole genome shotgun (WGS) entry which is preliminary data.</text>
</comment>
<dbReference type="EMBL" id="JBHTMK010000005">
    <property type="protein sequence ID" value="MFD1364694.1"/>
    <property type="molecule type" value="Genomic_DNA"/>
</dbReference>
<dbReference type="Proteomes" id="UP001597183">
    <property type="component" value="Unassembled WGS sequence"/>
</dbReference>
<proteinExistence type="predicted"/>
<evidence type="ECO:0000313" key="2">
    <source>
        <dbReference type="Proteomes" id="UP001597183"/>
    </source>
</evidence>